<dbReference type="AlphaFoldDB" id="A0A8H5ULQ7"/>
<organism evidence="3 4">
    <name type="scientific">Gibberella subglutinans</name>
    <name type="common">Fusarium subglutinans</name>
    <dbReference type="NCBI Taxonomy" id="42677"/>
    <lineage>
        <taxon>Eukaryota</taxon>
        <taxon>Fungi</taxon>
        <taxon>Dikarya</taxon>
        <taxon>Ascomycota</taxon>
        <taxon>Pezizomycotina</taxon>
        <taxon>Sordariomycetes</taxon>
        <taxon>Hypocreomycetidae</taxon>
        <taxon>Hypocreales</taxon>
        <taxon>Nectriaceae</taxon>
        <taxon>Fusarium</taxon>
        <taxon>Fusarium fujikuroi species complex</taxon>
    </lineage>
</organism>
<proteinExistence type="predicted"/>
<feature type="compositionally biased region" description="Basic and acidic residues" evidence="1">
    <location>
        <begin position="87"/>
        <end position="99"/>
    </location>
</feature>
<accession>A0A8H5ULQ7</accession>
<feature type="signal peptide" evidence="2">
    <location>
        <begin position="1"/>
        <end position="16"/>
    </location>
</feature>
<gene>
    <name evidence="3" type="ORF">FSUBG_10482</name>
</gene>
<dbReference type="OrthoDB" id="5047780at2759"/>
<evidence type="ECO:0000256" key="1">
    <source>
        <dbReference type="SAM" id="MobiDB-lite"/>
    </source>
</evidence>
<evidence type="ECO:0000313" key="4">
    <source>
        <dbReference type="Proteomes" id="UP000547976"/>
    </source>
</evidence>
<reference evidence="3 4" key="1">
    <citation type="submission" date="2020-05" db="EMBL/GenBank/DDBJ databases">
        <title>Identification and distribution of gene clusters putatively required for synthesis of sphingolipid metabolism inhibitors in phylogenetically diverse species of the filamentous fungus Fusarium.</title>
        <authorList>
            <person name="Kim H.-S."/>
            <person name="Busman M."/>
            <person name="Brown D.W."/>
            <person name="Divon H."/>
            <person name="Uhlig S."/>
            <person name="Proctor R.H."/>
        </authorList>
    </citation>
    <scope>NUCLEOTIDE SEQUENCE [LARGE SCALE GENOMIC DNA]</scope>
    <source>
        <strain evidence="3 4">NRRL 66333</strain>
    </source>
</reference>
<feature type="compositionally biased region" description="Polar residues" evidence="1">
    <location>
        <begin position="100"/>
        <end position="111"/>
    </location>
</feature>
<name>A0A8H5ULQ7_GIBSU</name>
<keyword evidence="4" id="KW-1185">Reference proteome</keyword>
<dbReference type="RefSeq" id="XP_036534008.1">
    <property type="nucleotide sequence ID" value="XM_036675063.1"/>
</dbReference>
<protein>
    <submittedName>
        <fullName evidence="3">Uncharacterized protein</fullName>
    </submittedName>
</protein>
<evidence type="ECO:0000256" key="2">
    <source>
        <dbReference type="SAM" id="SignalP"/>
    </source>
</evidence>
<dbReference type="Proteomes" id="UP000547976">
    <property type="component" value="Unassembled WGS sequence"/>
</dbReference>
<feature type="chain" id="PRO_5034937964" evidence="2">
    <location>
        <begin position="17"/>
        <end position="111"/>
    </location>
</feature>
<dbReference type="GeneID" id="59309781"/>
<feature type="region of interest" description="Disordered" evidence="1">
    <location>
        <begin position="49"/>
        <end position="111"/>
    </location>
</feature>
<dbReference type="EMBL" id="JAAOAV010000183">
    <property type="protein sequence ID" value="KAF5591364.1"/>
    <property type="molecule type" value="Genomic_DNA"/>
</dbReference>
<comment type="caution">
    <text evidence="3">The sequence shown here is derived from an EMBL/GenBank/DDBJ whole genome shotgun (WGS) entry which is preliminary data.</text>
</comment>
<sequence length="111" mass="12486">MLISLGPFMIVPGCWLIPNAMPLGLKAVHDCAQMDNVIGYTEHANMNKAKHAAGPEETPDIVPKYPLTGEEAEEDYQKQPRLLEQQNKLRLEKAREEKPSNSSTQNTDRRT</sequence>
<evidence type="ECO:0000313" key="3">
    <source>
        <dbReference type="EMBL" id="KAF5591364.1"/>
    </source>
</evidence>
<keyword evidence="2" id="KW-0732">Signal</keyword>